<evidence type="ECO:0000313" key="2">
    <source>
        <dbReference type="EMBL" id="TMV15104.1"/>
    </source>
</evidence>
<keyword evidence="3" id="KW-1185">Reference proteome</keyword>
<evidence type="ECO:0000256" key="1">
    <source>
        <dbReference type="SAM" id="MobiDB-lite"/>
    </source>
</evidence>
<name>A0ABY2XDQ0_9RHOB</name>
<dbReference type="Proteomes" id="UP001191082">
    <property type="component" value="Unassembled WGS sequence"/>
</dbReference>
<dbReference type="EMBL" id="VCPC01000001">
    <property type="protein sequence ID" value="TMV15104.1"/>
    <property type="molecule type" value="Genomic_DNA"/>
</dbReference>
<accession>A0ABY2XDQ0</accession>
<gene>
    <name evidence="2" type="ORF">FGK64_03835</name>
</gene>
<proteinExistence type="predicted"/>
<reference evidence="2 3" key="1">
    <citation type="submission" date="2019-05" db="EMBL/GenBank/DDBJ databases">
        <title>Marivita sp. nov. isolated from sea sediment.</title>
        <authorList>
            <person name="Kim W."/>
        </authorList>
    </citation>
    <scope>NUCLEOTIDE SEQUENCE [LARGE SCALE GENOMIC DNA]</scope>
    <source>
        <strain evidence="2 3">CAU 1492</strain>
    </source>
</reference>
<organism evidence="2 3">
    <name type="scientific">Arenibacterium halophilum</name>
    <dbReference type="NCBI Taxonomy" id="2583821"/>
    <lineage>
        <taxon>Bacteria</taxon>
        <taxon>Pseudomonadati</taxon>
        <taxon>Pseudomonadota</taxon>
        <taxon>Alphaproteobacteria</taxon>
        <taxon>Rhodobacterales</taxon>
        <taxon>Paracoccaceae</taxon>
        <taxon>Arenibacterium</taxon>
    </lineage>
</organism>
<comment type="caution">
    <text evidence="2">The sequence shown here is derived from an EMBL/GenBank/DDBJ whole genome shotgun (WGS) entry which is preliminary data.</text>
</comment>
<sequence>MRTSQQAVESRFDKPTGFHAKHSVSEPAVSGATLNQQPASLILRKLWCVSHPANMIEKYAAVIPDVSDEVLDKLNAARVSARRDGHKF</sequence>
<protein>
    <submittedName>
        <fullName evidence="2">Uncharacterized protein</fullName>
    </submittedName>
</protein>
<feature type="region of interest" description="Disordered" evidence="1">
    <location>
        <begin position="1"/>
        <end position="31"/>
    </location>
</feature>
<evidence type="ECO:0000313" key="3">
    <source>
        <dbReference type="Proteomes" id="UP001191082"/>
    </source>
</evidence>